<accession>A0A1F6TR69</accession>
<dbReference type="InterPro" id="IPR036927">
    <property type="entry name" value="Cyt_c_oxase-like_su1_sf"/>
</dbReference>
<organism evidence="1 2">
    <name type="scientific">Candidatus Muproteobacteria bacterium RIFCSPHIGHO2_01_FULL_65_16</name>
    <dbReference type="NCBI Taxonomy" id="1817764"/>
    <lineage>
        <taxon>Bacteria</taxon>
        <taxon>Pseudomonadati</taxon>
        <taxon>Pseudomonadota</taxon>
        <taxon>Candidatus Muproteobacteria</taxon>
    </lineage>
</organism>
<evidence type="ECO:0000313" key="2">
    <source>
        <dbReference type="Proteomes" id="UP000179360"/>
    </source>
</evidence>
<dbReference type="STRING" id="1817764.A2637_02980"/>
<dbReference type="Proteomes" id="UP000179360">
    <property type="component" value="Unassembled WGS sequence"/>
</dbReference>
<dbReference type="GO" id="GO:0004129">
    <property type="term" value="F:cytochrome-c oxidase activity"/>
    <property type="evidence" value="ECO:0007669"/>
    <property type="project" value="InterPro"/>
</dbReference>
<dbReference type="Pfam" id="PF00115">
    <property type="entry name" value="COX1"/>
    <property type="match status" value="1"/>
</dbReference>
<name>A0A1F6TR69_9PROT</name>
<dbReference type="SUPFAM" id="SSF81442">
    <property type="entry name" value="Cytochrome c oxidase subunit I-like"/>
    <property type="match status" value="1"/>
</dbReference>
<dbReference type="Gene3D" id="1.20.210.10">
    <property type="entry name" value="Cytochrome c oxidase-like, subunit I domain"/>
    <property type="match status" value="1"/>
</dbReference>
<dbReference type="GO" id="GO:0020037">
    <property type="term" value="F:heme binding"/>
    <property type="evidence" value="ECO:0007669"/>
    <property type="project" value="InterPro"/>
</dbReference>
<dbReference type="GO" id="GO:0016020">
    <property type="term" value="C:membrane"/>
    <property type="evidence" value="ECO:0007669"/>
    <property type="project" value="InterPro"/>
</dbReference>
<protein>
    <submittedName>
        <fullName evidence="1">Cytochrome C oxidase subunit I</fullName>
    </submittedName>
</protein>
<dbReference type="InterPro" id="IPR000883">
    <property type="entry name" value="Cyt_C_Oxase_1"/>
</dbReference>
<evidence type="ECO:0000313" key="1">
    <source>
        <dbReference type="EMBL" id="OGI47647.1"/>
    </source>
</evidence>
<dbReference type="GO" id="GO:0009060">
    <property type="term" value="P:aerobic respiration"/>
    <property type="evidence" value="ECO:0007669"/>
    <property type="project" value="InterPro"/>
</dbReference>
<dbReference type="EMBL" id="MFSY01000013">
    <property type="protein sequence ID" value="OGI47647.1"/>
    <property type="molecule type" value="Genomic_DNA"/>
</dbReference>
<gene>
    <name evidence="1" type="ORF">A2637_02980</name>
</gene>
<proteinExistence type="predicted"/>
<sequence length="470" mass="49530">MNRTSSKAAAAGAAHPRAGAFIPPSPPAASLRLASGWLWLGMASLVGAGLFAVLLVLSRTPYVQDIFPWVDFFHSALVVHVDLSVLFWFLAFAGVIWSFNASARWIYLGWPALALATAGALIVAAAPFVDSGKPIMSNYIPVLQGPVFLSGLVLFAGGIAFLVLRSLVAALPAGRGTTGAGALRFGIVASLVAAAFALIAYAWSYAQVPDELTGTPYFELLFWGGGHVMQFSYTLLMLTAWLWLASASASGMRLSVSPRLATLLLALGLLPVFLTPFIYLAHDIISSRHVEQFTLLMKVGGSLAAAPLGLAVAYGLLRGRRAEPPLQPLRAALISSLILFAVGGGISLMIQGSNTIITAHYHGTGGAVSLAFMGLTYYLLPVLGYRAADLKWARIQPYVYGAGQLLHIIGLLWSGGYGVQRKVAGAAQELHTIGQKAGMGLMGLGGLIAVIGGLMFLVVVFRAMRRPAGR</sequence>
<dbReference type="AlphaFoldDB" id="A0A1F6TR69"/>
<reference evidence="1 2" key="1">
    <citation type="journal article" date="2016" name="Nat. Commun.">
        <title>Thousands of microbial genomes shed light on interconnected biogeochemical processes in an aquifer system.</title>
        <authorList>
            <person name="Anantharaman K."/>
            <person name="Brown C.T."/>
            <person name="Hug L.A."/>
            <person name="Sharon I."/>
            <person name="Castelle C.J."/>
            <person name="Probst A.J."/>
            <person name="Thomas B.C."/>
            <person name="Singh A."/>
            <person name="Wilkins M.J."/>
            <person name="Karaoz U."/>
            <person name="Brodie E.L."/>
            <person name="Williams K.H."/>
            <person name="Hubbard S.S."/>
            <person name="Banfield J.F."/>
        </authorList>
    </citation>
    <scope>NUCLEOTIDE SEQUENCE [LARGE SCALE GENOMIC DNA]</scope>
</reference>
<comment type="caution">
    <text evidence="1">The sequence shown here is derived from an EMBL/GenBank/DDBJ whole genome shotgun (WGS) entry which is preliminary data.</text>
</comment>